<dbReference type="OrthoDB" id="47059at2759"/>
<reference evidence="2 3" key="1">
    <citation type="journal article" date="2015" name="Sci. Rep.">
        <title>Chromosome-level genome map provides insights into diverse defense mechanisms in the medicinal fungus Ganoderma sinense.</title>
        <authorList>
            <person name="Zhu Y."/>
            <person name="Xu J."/>
            <person name="Sun C."/>
            <person name="Zhou S."/>
            <person name="Xu H."/>
            <person name="Nelson D.R."/>
            <person name="Qian J."/>
            <person name="Song J."/>
            <person name="Luo H."/>
            <person name="Xiang L."/>
            <person name="Li Y."/>
            <person name="Xu Z."/>
            <person name="Ji A."/>
            <person name="Wang L."/>
            <person name="Lu S."/>
            <person name="Hayward A."/>
            <person name="Sun W."/>
            <person name="Li X."/>
            <person name="Schwartz D.C."/>
            <person name="Wang Y."/>
            <person name="Chen S."/>
        </authorList>
    </citation>
    <scope>NUCLEOTIDE SEQUENCE [LARGE SCALE GENOMIC DNA]</scope>
    <source>
        <strain evidence="2 3">ZZ0214-1</strain>
    </source>
</reference>
<evidence type="ECO:0000256" key="1">
    <source>
        <dbReference type="ARBA" id="ARBA00005336"/>
    </source>
</evidence>
<dbReference type="GO" id="GO:0046556">
    <property type="term" value="F:alpha-L-arabinofuranosidase activity"/>
    <property type="evidence" value="ECO:0007669"/>
    <property type="project" value="TreeGrafter"/>
</dbReference>
<accession>A0A2G8RWM1</accession>
<dbReference type="STRING" id="1077348.A0A2G8RWM1"/>
<organism evidence="2 3">
    <name type="scientific">Ganoderma sinense ZZ0214-1</name>
    <dbReference type="NCBI Taxonomy" id="1077348"/>
    <lineage>
        <taxon>Eukaryota</taxon>
        <taxon>Fungi</taxon>
        <taxon>Dikarya</taxon>
        <taxon>Basidiomycota</taxon>
        <taxon>Agaricomycotina</taxon>
        <taxon>Agaricomycetes</taxon>
        <taxon>Polyporales</taxon>
        <taxon>Polyporaceae</taxon>
        <taxon>Ganoderma</taxon>
    </lineage>
</organism>
<evidence type="ECO:0000313" key="2">
    <source>
        <dbReference type="EMBL" id="PIL25884.1"/>
    </source>
</evidence>
<dbReference type="GO" id="GO:0009044">
    <property type="term" value="F:xylan 1,4-beta-xylosidase activity"/>
    <property type="evidence" value="ECO:0007669"/>
    <property type="project" value="InterPro"/>
</dbReference>
<gene>
    <name evidence="2" type="ORF">GSI_11637</name>
</gene>
<comment type="caution">
    <text evidence="2">The sequence shown here is derived from an EMBL/GenBank/DDBJ whole genome shotgun (WGS) entry which is preliminary data.</text>
</comment>
<proteinExistence type="inferred from homology"/>
<sequence>MGSQQAGFYVEYILGMIASTTNDTVIETKRVDGVVFAGGLDEKVEAEGLDKVAVWFGNRLDVVAQLAEMWASSWLSHGERDHSGQTPTPERRFDTFEHSATLFHILAAKAAPAGRLPITQCPAEYVGQEPVADMTLRPRATNPGHTYVEVEL</sequence>
<evidence type="ECO:0000313" key="3">
    <source>
        <dbReference type="Proteomes" id="UP000230002"/>
    </source>
</evidence>
<dbReference type="GO" id="GO:0031222">
    <property type="term" value="P:arabinan catabolic process"/>
    <property type="evidence" value="ECO:0007669"/>
    <property type="project" value="TreeGrafter"/>
</dbReference>
<dbReference type="PANTHER" id="PTHR42721:SF3">
    <property type="entry name" value="BETA-D-XYLOSIDASE 5-RELATED"/>
    <property type="match status" value="1"/>
</dbReference>
<comment type="similarity">
    <text evidence="1">Belongs to the glycosyl hydrolase 3 family.</text>
</comment>
<dbReference type="EMBL" id="AYKW01000045">
    <property type="protein sequence ID" value="PIL25884.1"/>
    <property type="molecule type" value="Genomic_DNA"/>
</dbReference>
<dbReference type="InterPro" id="IPR044993">
    <property type="entry name" value="BXL"/>
</dbReference>
<name>A0A2G8RWM1_9APHY</name>
<dbReference type="PANTHER" id="PTHR42721">
    <property type="entry name" value="SUGAR HYDROLASE-RELATED"/>
    <property type="match status" value="1"/>
</dbReference>
<protein>
    <submittedName>
        <fullName evidence="2">Uncharacterized protein</fullName>
    </submittedName>
</protein>
<dbReference type="GO" id="GO:0045493">
    <property type="term" value="P:xylan catabolic process"/>
    <property type="evidence" value="ECO:0007669"/>
    <property type="project" value="InterPro"/>
</dbReference>
<dbReference type="Proteomes" id="UP000230002">
    <property type="component" value="Unassembled WGS sequence"/>
</dbReference>
<keyword evidence="3" id="KW-1185">Reference proteome</keyword>
<dbReference type="AlphaFoldDB" id="A0A2G8RWM1"/>